<protein>
    <recommendedName>
        <fullName evidence="7">F-box domain-containing protein</fullName>
    </recommendedName>
</protein>
<feature type="domain" description="F-box" evidence="7">
    <location>
        <begin position="231"/>
        <end position="295"/>
    </location>
</feature>
<keyword evidence="5" id="KW-0521">NADP</keyword>
<evidence type="ECO:0000256" key="6">
    <source>
        <dbReference type="ARBA" id="ARBA00023002"/>
    </source>
</evidence>
<dbReference type="AlphaFoldDB" id="A0AAD6V791"/>
<gene>
    <name evidence="8" type="ORF">GGX14DRAFT_569091</name>
</gene>
<dbReference type="Gene3D" id="3.50.50.60">
    <property type="entry name" value="FAD/NAD(P)-binding domain"/>
    <property type="match status" value="1"/>
</dbReference>
<keyword evidence="3" id="KW-0285">Flavoprotein</keyword>
<evidence type="ECO:0000256" key="3">
    <source>
        <dbReference type="ARBA" id="ARBA00022630"/>
    </source>
</evidence>
<comment type="similarity">
    <text evidence="2">Belongs to the FAD-binding monooxygenase family.</text>
</comment>
<dbReference type="InterPro" id="IPR050775">
    <property type="entry name" value="FAD-binding_Monooxygenases"/>
</dbReference>
<dbReference type="InterPro" id="IPR001810">
    <property type="entry name" value="F-box_dom"/>
</dbReference>
<comment type="caution">
    <text evidence="8">The sequence shown here is derived from an EMBL/GenBank/DDBJ whole genome shotgun (WGS) entry which is preliminary data.</text>
</comment>
<evidence type="ECO:0000256" key="2">
    <source>
        <dbReference type="ARBA" id="ARBA00010139"/>
    </source>
</evidence>
<evidence type="ECO:0000256" key="4">
    <source>
        <dbReference type="ARBA" id="ARBA00022827"/>
    </source>
</evidence>
<dbReference type="Proteomes" id="UP001219525">
    <property type="component" value="Unassembled WGS sequence"/>
</dbReference>
<dbReference type="EMBL" id="JARJCW010000045">
    <property type="protein sequence ID" value="KAJ7204951.1"/>
    <property type="molecule type" value="Genomic_DNA"/>
</dbReference>
<dbReference type="Pfam" id="PF12937">
    <property type="entry name" value="F-box-like"/>
    <property type="match status" value="1"/>
</dbReference>
<dbReference type="PROSITE" id="PS50181">
    <property type="entry name" value="FBOX"/>
    <property type="match status" value="1"/>
</dbReference>
<evidence type="ECO:0000313" key="8">
    <source>
        <dbReference type="EMBL" id="KAJ7204951.1"/>
    </source>
</evidence>
<dbReference type="Gene3D" id="3.80.10.10">
    <property type="entry name" value="Ribonuclease Inhibitor"/>
    <property type="match status" value="1"/>
</dbReference>
<dbReference type="PANTHER" id="PTHR43098">
    <property type="entry name" value="L-ORNITHINE N(5)-MONOOXYGENASE-RELATED"/>
    <property type="match status" value="1"/>
</dbReference>
<dbReference type="InterPro" id="IPR036188">
    <property type="entry name" value="FAD/NAD-bd_sf"/>
</dbReference>
<dbReference type="SUPFAM" id="SSF81383">
    <property type="entry name" value="F-box domain"/>
    <property type="match status" value="1"/>
</dbReference>
<evidence type="ECO:0000313" key="9">
    <source>
        <dbReference type="Proteomes" id="UP001219525"/>
    </source>
</evidence>
<accession>A0AAD6V791</accession>
<organism evidence="8 9">
    <name type="scientific">Mycena pura</name>
    <dbReference type="NCBI Taxonomy" id="153505"/>
    <lineage>
        <taxon>Eukaryota</taxon>
        <taxon>Fungi</taxon>
        <taxon>Dikarya</taxon>
        <taxon>Basidiomycota</taxon>
        <taxon>Agaricomycotina</taxon>
        <taxon>Agaricomycetes</taxon>
        <taxon>Agaricomycetidae</taxon>
        <taxon>Agaricales</taxon>
        <taxon>Marasmiineae</taxon>
        <taxon>Mycenaceae</taxon>
        <taxon>Mycena</taxon>
    </lineage>
</organism>
<sequence length="683" mass="76087">MQRVDDAGGFGGTWYWNRYPELMCDIKSYIYATSTGYMPRHRYAHGTPSASRPGGTTPPVMDGASHGETWAAGKRELAASRGQCSPLPDLTVSAGGMSTSIAYNPACETSPARFEIDGPLAAIVHDVLRSHAEIPPGHDLSSIISSLSDQLVQCGSEAARLQDEMTGLSAHRARFHAGFPPGHDDSSIISSLPATPGQCDSSAARLQDEVTELAAHRARLQRDYDVYCSLWAPVRRLPSEILEEIFAYPDITRVYPSDFANYLKDLAQASLRTLSQVCARWRAIVMGTPALWSTITVNHSLWKLDVAQVATDLLYFSLERSGDVPLTLHIRGTMMTMRYHETPLDMLAQHSTRWRTISLDCSLPTLQHLLSITDTLPLLENFSFNNVRDGSNLIVPRGTTLLDAVTVPRLRTLVIPGGSLSHFSTVHLNQLHRLQLNKVWSREVATVISAMSRLSTVNYFRLEIDLWSESQPLQLGVADTESDVGDLTIRLTGKFDRLQSEEVLEAIFNALTLPNLRELDLESGKYKHFPLAWPHPQFLALCARSAFDTHLHSLCLYDVTITEPQLLQCLIALPVLEHLAISDHKRFRSRGVDLKLITDSLLRALTRTSEVPALVPLLESLSLRSRNRFTDTVFLDLVVSRVDHDRVFTCAVEIVFDLNPAVRAQLQQLQVRGDLKLMLDEIE</sequence>
<reference evidence="8" key="1">
    <citation type="submission" date="2023-03" db="EMBL/GenBank/DDBJ databases">
        <title>Massive genome expansion in bonnet fungi (Mycena s.s.) driven by repeated elements and novel gene families across ecological guilds.</title>
        <authorList>
            <consortium name="Lawrence Berkeley National Laboratory"/>
            <person name="Harder C.B."/>
            <person name="Miyauchi S."/>
            <person name="Viragh M."/>
            <person name="Kuo A."/>
            <person name="Thoen E."/>
            <person name="Andreopoulos B."/>
            <person name="Lu D."/>
            <person name="Skrede I."/>
            <person name="Drula E."/>
            <person name="Henrissat B."/>
            <person name="Morin E."/>
            <person name="Kohler A."/>
            <person name="Barry K."/>
            <person name="LaButti K."/>
            <person name="Morin E."/>
            <person name="Salamov A."/>
            <person name="Lipzen A."/>
            <person name="Mereny Z."/>
            <person name="Hegedus B."/>
            <person name="Baldrian P."/>
            <person name="Stursova M."/>
            <person name="Weitz H."/>
            <person name="Taylor A."/>
            <person name="Grigoriev I.V."/>
            <person name="Nagy L.G."/>
            <person name="Martin F."/>
            <person name="Kauserud H."/>
        </authorList>
    </citation>
    <scope>NUCLEOTIDE SEQUENCE</scope>
    <source>
        <strain evidence="8">9144</strain>
    </source>
</reference>
<keyword evidence="6" id="KW-0560">Oxidoreductase</keyword>
<keyword evidence="9" id="KW-1185">Reference proteome</keyword>
<dbReference type="Gene3D" id="1.20.1280.50">
    <property type="match status" value="1"/>
</dbReference>
<evidence type="ECO:0000256" key="1">
    <source>
        <dbReference type="ARBA" id="ARBA00001974"/>
    </source>
</evidence>
<proteinExistence type="inferred from homology"/>
<dbReference type="InterPro" id="IPR036047">
    <property type="entry name" value="F-box-like_dom_sf"/>
</dbReference>
<evidence type="ECO:0000256" key="5">
    <source>
        <dbReference type="ARBA" id="ARBA00022857"/>
    </source>
</evidence>
<dbReference type="PANTHER" id="PTHR43098:SF2">
    <property type="entry name" value="FAD-BINDING MONOOXYGENASE AUSB-RELATED"/>
    <property type="match status" value="1"/>
</dbReference>
<name>A0AAD6V791_9AGAR</name>
<keyword evidence="4" id="KW-0274">FAD</keyword>
<comment type="cofactor">
    <cofactor evidence="1">
        <name>FAD</name>
        <dbReference type="ChEBI" id="CHEBI:57692"/>
    </cofactor>
</comment>
<evidence type="ECO:0000259" key="7">
    <source>
        <dbReference type="PROSITE" id="PS50181"/>
    </source>
</evidence>
<dbReference type="SUPFAM" id="SSF52047">
    <property type="entry name" value="RNI-like"/>
    <property type="match status" value="1"/>
</dbReference>
<dbReference type="InterPro" id="IPR032675">
    <property type="entry name" value="LRR_dom_sf"/>
</dbReference>
<dbReference type="GO" id="GO:0016491">
    <property type="term" value="F:oxidoreductase activity"/>
    <property type="evidence" value="ECO:0007669"/>
    <property type="project" value="UniProtKB-KW"/>
</dbReference>